<dbReference type="OrthoDB" id="5343576at2759"/>
<organism evidence="2 3">
    <name type="scientific">Endocarpon pusillum</name>
    <dbReference type="NCBI Taxonomy" id="364733"/>
    <lineage>
        <taxon>Eukaryota</taxon>
        <taxon>Fungi</taxon>
        <taxon>Dikarya</taxon>
        <taxon>Ascomycota</taxon>
        <taxon>Pezizomycotina</taxon>
        <taxon>Eurotiomycetes</taxon>
        <taxon>Chaetothyriomycetidae</taxon>
        <taxon>Verrucariales</taxon>
        <taxon>Verrucariaceae</taxon>
        <taxon>Endocarpon</taxon>
    </lineage>
</organism>
<feature type="compositionally biased region" description="Basic and acidic residues" evidence="1">
    <location>
        <begin position="134"/>
        <end position="146"/>
    </location>
</feature>
<accession>A0A8H7A7J5</accession>
<feature type="region of interest" description="Disordered" evidence="1">
    <location>
        <begin position="122"/>
        <end position="155"/>
    </location>
</feature>
<reference evidence="2" key="1">
    <citation type="submission" date="2020-02" db="EMBL/GenBank/DDBJ databases">
        <authorList>
            <person name="Palmer J.M."/>
        </authorList>
    </citation>
    <scope>NUCLEOTIDE SEQUENCE</scope>
    <source>
        <strain evidence="2">EPUS1.4</strain>
        <tissue evidence="2">Thallus</tissue>
    </source>
</reference>
<dbReference type="EMBL" id="JAACFV010000173">
    <property type="protein sequence ID" value="KAF7503543.1"/>
    <property type="molecule type" value="Genomic_DNA"/>
</dbReference>
<sequence>MPAMDLTPDAFFNDLEQTAGLLANGFESLLSEVESLARREQDLKGRLDFAYDEYRKLALGPAVAVDDSTNRMDVLRKIKVDDRSFTSVEDSALSPDHIAARYNLEDALEACRILKTKSKPWKSMRPHQPVAVRNTEDRDSFERDYTSRNGTPSKLECPFAKMTNGSPPKESADPIAAEFHADGSVGSGTAYAQQNPNKCPIRYLDQHSPEEVAKYFENHKHEIPRSHAICISTYQQNDAKIRELDARYGNLQNMIQSLGAKHQQYLLAKDGEEGAQKPASPPAAVAVEKWAEMVSGRSAEADADAVPLPIQPGINGTGNGEQRGRADHSDRPLREIRLGESPSRPWGISVPNAPETAAIAIPSDKGIEPLSLDRPKAEGNTATEGAQTNAKAAGRCPFGHNAGEVELSNGASHKDTKAEENVMKEPSPRSQVILNGPIFVGYSPEQITALLQSGAFAR</sequence>
<dbReference type="Proteomes" id="UP000606974">
    <property type="component" value="Unassembled WGS sequence"/>
</dbReference>
<proteinExistence type="predicted"/>
<feature type="region of interest" description="Disordered" evidence="1">
    <location>
        <begin position="312"/>
        <end position="331"/>
    </location>
</feature>
<comment type="caution">
    <text evidence="2">The sequence shown here is derived from an EMBL/GenBank/DDBJ whole genome shotgun (WGS) entry which is preliminary data.</text>
</comment>
<feature type="compositionally biased region" description="Polar residues" evidence="1">
    <location>
        <begin position="380"/>
        <end position="390"/>
    </location>
</feature>
<evidence type="ECO:0000313" key="2">
    <source>
        <dbReference type="EMBL" id="KAF7503543.1"/>
    </source>
</evidence>
<name>A0A8H7A7J5_9EURO</name>
<evidence type="ECO:0000313" key="3">
    <source>
        <dbReference type="Proteomes" id="UP000606974"/>
    </source>
</evidence>
<gene>
    <name evidence="2" type="ORF">GJ744_003655</name>
</gene>
<feature type="region of interest" description="Disordered" evidence="1">
    <location>
        <begin position="377"/>
        <end position="429"/>
    </location>
</feature>
<protein>
    <submittedName>
        <fullName evidence="2">Uncharacterized protein</fullName>
    </submittedName>
</protein>
<keyword evidence="3" id="KW-1185">Reference proteome</keyword>
<feature type="compositionally biased region" description="Basic and acidic residues" evidence="1">
    <location>
        <begin position="322"/>
        <end position="331"/>
    </location>
</feature>
<feature type="compositionally biased region" description="Basic and acidic residues" evidence="1">
    <location>
        <begin position="412"/>
        <end position="427"/>
    </location>
</feature>
<evidence type="ECO:0000256" key="1">
    <source>
        <dbReference type="SAM" id="MobiDB-lite"/>
    </source>
</evidence>
<dbReference type="AlphaFoldDB" id="A0A8H7A7J5"/>